<gene>
    <name evidence="2" type="ORF">AQS70_20615</name>
</gene>
<evidence type="ECO:0000256" key="1">
    <source>
        <dbReference type="SAM" id="SignalP"/>
    </source>
</evidence>
<feature type="chain" id="PRO_5006186398" evidence="1">
    <location>
        <begin position="26"/>
        <end position="149"/>
    </location>
</feature>
<keyword evidence="3" id="KW-1185">Reference proteome</keyword>
<evidence type="ECO:0000313" key="2">
    <source>
        <dbReference type="EMBL" id="KQB54790.1"/>
    </source>
</evidence>
<feature type="signal peptide" evidence="1">
    <location>
        <begin position="1"/>
        <end position="25"/>
    </location>
</feature>
<sequence>MKEKTTIGAIIFFLGLMTVASPASADPSFIERMEGLVAACRVDSTGAHTEAFLVGRDSGQASAKYKAAVKSSFKTAQACVDENKPKGRGYLRDEIRAQPDLKPIITPYYASWLGYMDWLSTPRDLLEESAEKTVYEASLNRLIAEMDAQ</sequence>
<evidence type="ECO:0000313" key="3">
    <source>
        <dbReference type="Proteomes" id="UP000050342"/>
    </source>
</evidence>
<proteinExistence type="predicted"/>
<dbReference type="RefSeq" id="WP_055101812.1">
    <property type="nucleotide sequence ID" value="NZ_LLWH01000047.1"/>
</dbReference>
<accession>A0A0Q0XBI1</accession>
<comment type="caution">
    <text evidence="2">The sequence shown here is derived from an EMBL/GenBank/DDBJ whole genome shotgun (WGS) entry which is preliminary data.</text>
</comment>
<name>A0A0Q0XBI1_9PSED</name>
<dbReference type="Proteomes" id="UP000050342">
    <property type="component" value="Unassembled WGS sequence"/>
</dbReference>
<organism evidence="2 3">
    <name type="scientific">Pseudomonas endophytica</name>
    <dbReference type="NCBI Taxonomy" id="1563157"/>
    <lineage>
        <taxon>Bacteria</taxon>
        <taxon>Pseudomonadati</taxon>
        <taxon>Pseudomonadota</taxon>
        <taxon>Gammaproteobacteria</taxon>
        <taxon>Pseudomonadales</taxon>
        <taxon>Pseudomonadaceae</taxon>
        <taxon>Pseudomonas</taxon>
    </lineage>
</organism>
<dbReference type="AlphaFoldDB" id="A0A0Q0XBI1"/>
<reference evidence="2 3" key="1">
    <citation type="submission" date="2015-10" db="EMBL/GenBank/DDBJ databases">
        <title>Pseudomonas helleri sp. nov. and Pseudomonas weihenstephanensis sp. nov., isolated from raw cows milk.</title>
        <authorList>
            <person name="Von Neubeck M."/>
            <person name="Huptas C."/>
            <person name="Wenning M."/>
            <person name="Scherer S."/>
        </authorList>
    </citation>
    <scope>NUCLEOTIDE SEQUENCE [LARGE SCALE GENOMIC DNA]</scope>
    <source>
        <strain evidence="2 3">BSTT44</strain>
    </source>
</reference>
<dbReference type="OrthoDB" id="7031740at2"/>
<keyword evidence="1" id="KW-0732">Signal</keyword>
<protein>
    <submittedName>
        <fullName evidence="2">Uncharacterized protein</fullName>
    </submittedName>
</protein>
<dbReference type="EMBL" id="LLWH01000047">
    <property type="protein sequence ID" value="KQB54790.1"/>
    <property type="molecule type" value="Genomic_DNA"/>
</dbReference>